<evidence type="ECO:0008006" key="7">
    <source>
        <dbReference type="Google" id="ProtNLM"/>
    </source>
</evidence>
<protein>
    <recommendedName>
        <fullName evidence="7">Lipoprotein</fullName>
    </recommendedName>
</protein>
<keyword evidence="6" id="KW-1185">Reference proteome</keyword>
<dbReference type="AlphaFoldDB" id="A0A7W7HCM2"/>
<dbReference type="EMBL" id="BOMP01000173">
    <property type="protein sequence ID" value="GIE45778.1"/>
    <property type="molecule type" value="Genomic_DNA"/>
</dbReference>
<comment type="caution">
    <text evidence="4">The sequence shown here is derived from an EMBL/GenBank/DDBJ whole genome shotgun (WGS) entry which is preliminary data.</text>
</comment>
<dbReference type="PROSITE" id="PS51257">
    <property type="entry name" value="PROKAR_LIPOPROTEIN"/>
    <property type="match status" value="1"/>
</dbReference>
<reference evidence="3 6" key="2">
    <citation type="submission" date="2021-01" db="EMBL/GenBank/DDBJ databases">
        <title>Whole genome shotgun sequence of Actinoplanes lobatus NBRC 12513.</title>
        <authorList>
            <person name="Komaki H."/>
            <person name="Tamura T."/>
        </authorList>
    </citation>
    <scope>NUCLEOTIDE SEQUENCE [LARGE SCALE GENOMIC DNA]</scope>
    <source>
        <strain evidence="3 6">NBRC 12513</strain>
    </source>
</reference>
<feature type="region of interest" description="Disordered" evidence="1">
    <location>
        <begin position="38"/>
        <end position="67"/>
    </location>
</feature>
<feature type="chain" id="PRO_5031414835" description="Lipoprotein" evidence="2">
    <location>
        <begin position="25"/>
        <end position="209"/>
    </location>
</feature>
<keyword evidence="2" id="KW-0732">Signal</keyword>
<accession>A0A7W7HCM2</accession>
<evidence type="ECO:0000313" key="5">
    <source>
        <dbReference type="Proteomes" id="UP000590511"/>
    </source>
</evidence>
<sequence>MRRTVAVVVGAVVGLAMLAGCDNAPESVDGAAAPAGAIEPVTSSPSPSVAVKPSVTPSRVSTSPSKTATLALGPTGVGKIKLGMSLQEALRTGLIEGKSAVNPDGCDNGYRLKSADGEGGTIWLNGDAGIVAIVGYKGLATPQGIEPGSSRAAVKAAYPKYEQVSDPEPADGRGLTVVPGNSKADYRIYIKNDKVQDVTLQSRSQGCYE</sequence>
<dbReference type="Proteomes" id="UP000590511">
    <property type="component" value="Unassembled WGS sequence"/>
</dbReference>
<evidence type="ECO:0000313" key="6">
    <source>
        <dbReference type="Proteomes" id="UP000631312"/>
    </source>
</evidence>
<evidence type="ECO:0000313" key="4">
    <source>
        <dbReference type="EMBL" id="MBB4748076.1"/>
    </source>
</evidence>
<feature type="signal peptide" evidence="2">
    <location>
        <begin position="1"/>
        <end position="24"/>
    </location>
</feature>
<evidence type="ECO:0000313" key="3">
    <source>
        <dbReference type="EMBL" id="GIE45778.1"/>
    </source>
</evidence>
<gene>
    <name evidence="3" type="ORF">Alo02nite_86760</name>
    <name evidence="4" type="ORF">BJ964_002237</name>
</gene>
<dbReference type="RefSeq" id="WP_188120621.1">
    <property type="nucleotide sequence ID" value="NZ_BOMP01000173.1"/>
</dbReference>
<evidence type="ECO:0000256" key="1">
    <source>
        <dbReference type="SAM" id="MobiDB-lite"/>
    </source>
</evidence>
<dbReference type="EMBL" id="JACHNC010000001">
    <property type="protein sequence ID" value="MBB4748076.1"/>
    <property type="molecule type" value="Genomic_DNA"/>
</dbReference>
<name>A0A7W7HCM2_9ACTN</name>
<reference evidence="4 5" key="1">
    <citation type="submission" date="2020-08" db="EMBL/GenBank/DDBJ databases">
        <title>Sequencing the genomes of 1000 actinobacteria strains.</title>
        <authorList>
            <person name="Klenk H.-P."/>
        </authorList>
    </citation>
    <scope>NUCLEOTIDE SEQUENCE [LARGE SCALE GENOMIC DNA]</scope>
    <source>
        <strain evidence="4 5">DSM 43150</strain>
    </source>
</reference>
<organism evidence="4 5">
    <name type="scientific">Actinoplanes lobatus</name>
    <dbReference type="NCBI Taxonomy" id="113568"/>
    <lineage>
        <taxon>Bacteria</taxon>
        <taxon>Bacillati</taxon>
        <taxon>Actinomycetota</taxon>
        <taxon>Actinomycetes</taxon>
        <taxon>Micromonosporales</taxon>
        <taxon>Micromonosporaceae</taxon>
        <taxon>Actinoplanes</taxon>
    </lineage>
</organism>
<feature type="compositionally biased region" description="Low complexity" evidence="1">
    <location>
        <begin position="40"/>
        <end position="67"/>
    </location>
</feature>
<proteinExistence type="predicted"/>
<dbReference type="Proteomes" id="UP000631312">
    <property type="component" value="Unassembled WGS sequence"/>
</dbReference>
<evidence type="ECO:0000256" key="2">
    <source>
        <dbReference type="SAM" id="SignalP"/>
    </source>
</evidence>